<dbReference type="SUPFAM" id="SSF47240">
    <property type="entry name" value="Ferritin-like"/>
    <property type="match status" value="1"/>
</dbReference>
<dbReference type="PANTHER" id="PTHR30565">
    <property type="entry name" value="PROTEIN YCIF"/>
    <property type="match status" value="1"/>
</dbReference>
<protein>
    <submittedName>
        <fullName evidence="3">DUF892 family protein</fullName>
    </submittedName>
</protein>
<feature type="region of interest" description="Disordered" evidence="2">
    <location>
        <begin position="149"/>
        <end position="207"/>
    </location>
</feature>
<gene>
    <name evidence="3" type="ORF">GXW71_10510</name>
</gene>
<reference evidence="4" key="1">
    <citation type="journal article" date="2021" name="Syst. Appl. Microbiol.">
        <title>Roseomonas hellenica sp. nov., isolated from roots of wild-growing Alkanna tinctoria.</title>
        <authorList>
            <person name="Rat A."/>
            <person name="Naranjo H.D."/>
            <person name="Lebbe L."/>
            <person name="Cnockaert M."/>
            <person name="Krigas N."/>
            <person name="Grigoriadou K."/>
            <person name="Maloupa E."/>
            <person name="Willems A."/>
        </authorList>
    </citation>
    <scope>NUCLEOTIDE SEQUENCE [LARGE SCALE GENOMIC DNA]</scope>
    <source>
        <strain evidence="4">LMG 31523</strain>
    </source>
</reference>
<accession>A0ABS5EWW1</accession>
<dbReference type="Gene3D" id="1.20.1260.10">
    <property type="match status" value="1"/>
</dbReference>
<sequence>MRDAIQEILVEELRDAYSAEKQALRFMQKVSKKISTPALAEGTRMHIEQTQSQIERLEQALEALDERPGRKVCEAMRGLIEEAQHTVDEQDKGPLMDLVLVAGMQKIEHYEISAYGTGVALATALGQTEVADLLSQTLEEEKLMDSELTEVTQEAIMPEAMSDGDEDEEGEDTAEDAEVEAEPQDAGKSGSGKRGGASREKGRAGKR</sequence>
<dbReference type="PANTHER" id="PTHR30565:SF9">
    <property type="entry name" value="PROTEIN YCIF"/>
    <property type="match status" value="1"/>
</dbReference>
<evidence type="ECO:0000313" key="4">
    <source>
        <dbReference type="Proteomes" id="UP001196870"/>
    </source>
</evidence>
<dbReference type="InterPro" id="IPR009078">
    <property type="entry name" value="Ferritin-like_SF"/>
</dbReference>
<dbReference type="Proteomes" id="UP001196870">
    <property type="component" value="Unassembled WGS sequence"/>
</dbReference>
<proteinExistence type="predicted"/>
<feature type="compositionally biased region" description="Basic and acidic residues" evidence="2">
    <location>
        <begin position="197"/>
        <end position="207"/>
    </location>
</feature>
<keyword evidence="4" id="KW-1185">Reference proteome</keyword>
<comment type="caution">
    <text evidence="3">The sequence shown here is derived from an EMBL/GenBank/DDBJ whole genome shotgun (WGS) entry which is preliminary data.</text>
</comment>
<dbReference type="InterPro" id="IPR010287">
    <property type="entry name" value="DUF892_YciF-like"/>
</dbReference>
<evidence type="ECO:0000313" key="3">
    <source>
        <dbReference type="EMBL" id="MBR0664782.1"/>
    </source>
</evidence>
<feature type="compositionally biased region" description="Acidic residues" evidence="2">
    <location>
        <begin position="162"/>
        <end position="183"/>
    </location>
</feature>
<dbReference type="RefSeq" id="WP_211852444.1">
    <property type="nucleotide sequence ID" value="NZ_JAAGBB010000010.1"/>
</dbReference>
<evidence type="ECO:0000256" key="2">
    <source>
        <dbReference type="SAM" id="MobiDB-lite"/>
    </source>
</evidence>
<dbReference type="EMBL" id="JAAGBB010000010">
    <property type="protein sequence ID" value="MBR0664782.1"/>
    <property type="molecule type" value="Genomic_DNA"/>
</dbReference>
<dbReference type="InterPro" id="IPR047114">
    <property type="entry name" value="YciF"/>
</dbReference>
<feature type="coiled-coil region" evidence="1">
    <location>
        <begin position="40"/>
        <end position="67"/>
    </location>
</feature>
<dbReference type="InterPro" id="IPR012347">
    <property type="entry name" value="Ferritin-like"/>
</dbReference>
<evidence type="ECO:0000256" key="1">
    <source>
        <dbReference type="SAM" id="Coils"/>
    </source>
</evidence>
<organism evidence="3 4">
    <name type="scientific">Plastoroseomonas hellenica</name>
    <dbReference type="NCBI Taxonomy" id="2687306"/>
    <lineage>
        <taxon>Bacteria</taxon>
        <taxon>Pseudomonadati</taxon>
        <taxon>Pseudomonadota</taxon>
        <taxon>Alphaproteobacteria</taxon>
        <taxon>Acetobacterales</taxon>
        <taxon>Acetobacteraceae</taxon>
        <taxon>Plastoroseomonas</taxon>
    </lineage>
</organism>
<name>A0ABS5EWW1_9PROT</name>
<dbReference type="Pfam" id="PF05974">
    <property type="entry name" value="DUF892"/>
    <property type="match status" value="1"/>
</dbReference>
<keyword evidence="1" id="KW-0175">Coiled coil</keyword>